<reference evidence="1 2" key="1">
    <citation type="submission" date="2017-02" db="EMBL/GenBank/DDBJ databases">
        <title>Comeplete genome sequence of Bacteriophage pVco-5, that infects Vibrio corallilyticus.</title>
        <authorList>
            <person name="Kim H.J."/>
            <person name="Park S.C."/>
        </authorList>
    </citation>
    <scope>NUCLEOTIDE SEQUENCE [LARGE SCALE GENOMIC DNA]</scope>
</reference>
<keyword evidence="2" id="KW-1185">Reference proteome</keyword>
<dbReference type="EMBL" id="KY612839">
    <property type="protein sequence ID" value="ARM70996.1"/>
    <property type="molecule type" value="Genomic_DNA"/>
</dbReference>
<proteinExistence type="predicted"/>
<evidence type="ECO:0000313" key="1">
    <source>
        <dbReference type="EMBL" id="ARM70996.1"/>
    </source>
</evidence>
<evidence type="ECO:0000313" key="2">
    <source>
        <dbReference type="Proteomes" id="UP000225564"/>
    </source>
</evidence>
<name>A0A1W6JUR3_9CAUD</name>
<sequence>MHLLTSYIQTSANRNSSYPYTAIIYREQVYFNYDRIKRVGNKCGTTWDKYWKPYDLNTNSKGNTI</sequence>
<organism evidence="1 2">
    <name type="scientific">Vibrio phage pVco-5</name>
    <dbReference type="NCBI Taxonomy" id="1965485"/>
    <lineage>
        <taxon>Viruses</taxon>
        <taxon>Duplodnaviria</taxon>
        <taxon>Heunggongvirae</taxon>
        <taxon>Uroviricota</taxon>
        <taxon>Caudoviricetes</taxon>
        <taxon>Schitoviridae</taxon>
        <taxon>Vicoquintavirus</taxon>
        <taxon>Vicoquintavirus Pvco5</taxon>
    </lineage>
</organism>
<accession>A0A1W6JUR3</accession>
<dbReference type="Proteomes" id="UP000225564">
    <property type="component" value="Segment"/>
</dbReference>
<gene>
    <name evidence="1" type="ORF">pVco5_008</name>
</gene>
<protein>
    <submittedName>
        <fullName evidence="1">Uncharacterized protein</fullName>
    </submittedName>
</protein>